<feature type="binding site" evidence="9">
    <location>
        <begin position="9"/>
        <end position="16"/>
    </location>
    <ligand>
        <name>ATP</name>
        <dbReference type="ChEBI" id="CHEBI:30616"/>
    </ligand>
</feature>
<comment type="catalytic activity">
    <reaction evidence="9">
        <text>GMP + ATP = GDP + ADP</text>
        <dbReference type="Rhea" id="RHEA:20780"/>
        <dbReference type="ChEBI" id="CHEBI:30616"/>
        <dbReference type="ChEBI" id="CHEBI:58115"/>
        <dbReference type="ChEBI" id="CHEBI:58189"/>
        <dbReference type="ChEBI" id="CHEBI:456216"/>
        <dbReference type="EC" id="2.7.4.8"/>
    </reaction>
</comment>
<dbReference type="InterPro" id="IPR008144">
    <property type="entry name" value="Guanylate_kin-like_dom"/>
</dbReference>
<evidence type="ECO:0000256" key="8">
    <source>
        <dbReference type="ARBA" id="ARBA00030128"/>
    </source>
</evidence>
<dbReference type="InterPro" id="IPR017665">
    <property type="entry name" value="Guanylate_kinase"/>
</dbReference>
<evidence type="ECO:0000256" key="9">
    <source>
        <dbReference type="HAMAP-Rule" id="MF_00328"/>
    </source>
</evidence>
<keyword evidence="6 9" id="KW-0418">Kinase</keyword>
<dbReference type="PANTHER" id="PTHR23117">
    <property type="entry name" value="GUANYLATE KINASE-RELATED"/>
    <property type="match status" value="1"/>
</dbReference>
<evidence type="ECO:0000256" key="3">
    <source>
        <dbReference type="ARBA" id="ARBA00016296"/>
    </source>
</evidence>
<dbReference type="NCBIfam" id="TIGR03263">
    <property type="entry name" value="guanyl_kin"/>
    <property type="match status" value="1"/>
</dbReference>
<comment type="similarity">
    <text evidence="1 9">Belongs to the guanylate kinase family.</text>
</comment>
<dbReference type="GO" id="GO:0005524">
    <property type="term" value="F:ATP binding"/>
    <property type="evidence" value="ECO:0007669"/>
    <property type="project" value="UniProtKB-UniRule"/>
</dbReference>
<dbReference type="EC" id="2.7.4.8" evidence="2 9"/>
<sequence>MSQVIIISAPSGSGKSTLVRNLLERDPNLIFSVSYTTRAPRGQEAHGREYNFVSREDFQSMIERGEFIEWAQVFDDFYGTHRCYVEQGRREGKDVVLDIDVKGARQLREKIPEAISVFILAPSREELEKRLRARGDVSEEVIQKRVAEAAREIQDFGRYDYVLVNDDVEVASSLLCCIVMTARVQRKNAGMQSRVEQILATFEKE</sequence>
<keyword evidence="12" id="KW-1185">Reference proteome</keyword>
<dbReference type="EMBL" id="CP063849">
    <property type="protein sequence ID" value="QOY89702.1"/>
    <property type="molecule type" value="Genomic_DNA"/>
</dbReference>
<dbReference type="FunFam" id="3.30.63.10:FF:000002">
    <property type="entry name" value="Guanylate kinase 1"/>
    <property type="match status" value="1"/>
</dbReference>
<dbReference type="InterPro" id="IPR008145">
    <property type="entry name" value="GK/Ca_channel_bsu"/>
</dbReference>
<keyword evidence="4 9" id="KW-0808">Transferase</keyword>
<dbReference type="HAMAP" id="MF_00328">
    <property type="entry name" value="Guanylate_kinase"/>
    <property type="match status" value="1"/>
</dbReference>
<evidence type="ECO:0000313" key="11">
    <source>
        <dbReference type="EMBL" id="QOY89702.1"/>
    </source>
</evidence>
<dbReference type="PROSITE" id="PS50052">
    <property type="entry name" value="GUANYLATE_KINASE_2"/>
    <property type="match status" value="1"/>
</dbReference>
<dbReference type="AlphaFoldDB" id="A0A7S7NTT8"/>
<comment type="function">
    <text evidence="9">Essential for recycling GMP and indirectly, cGMP.</text>
</comment>
<feature type="domain" description="Guanylate kinase-like" evidence="10">
    <location>
        <begin position="2"/>
        <end position="180"/>
    </location>
</feature>
<dbReference type="GO" id="GO:0005829">
    <property type="term" value="C:cytosol"/>
    <property type="evidence" value="ECO:0007669"/>
    <property type="project" value="TreeGrafter"/>
</dbReference>
<keyword evidence="5 9" id="KW-0547">Nucleotide-binding</keyword>
<evidence type="ECO:0000256" key="6">
    <source>
        <dbReference type="ARBA" id="ARBA00022777"/>
    </source>
</evidence>
<protein>
    <recommendedName>
        <fullName evidence="3 9">Guanylate kinase</fullName>
        <ecNumber evidence="2 9">2.7.4.8</ecNumber>
    </recommendedName>
    <alternativeName>
        <fullName evidence="8 9">GMP kinase</fullName>
    </alternativeName>
</protein>
<dbReference type="SMART" id="SM00072">
    <property type="entry name" value="GuKc"/>
    <property type="match status" value="1"/>
</dbReference>
<dbReference type="KEGG" id="pfer:IRI77_07040"/>
<dbReference type="PANTHER" id="PTHR23117:SF13">
    <property type="entry name" value="GUANYLATE KINASE"/>
    <property type="match status" value="1"/>
</dbReference>
<dbReference type="Proteomes" id="UP000593892">
    <property type="component" value="Chromosome"/>
</dbReference>
<organism evidence="11 12">
    <name type="scientific">Paludibaculum fermentans</name>
    <dbReference type="NCBI Taxonomy" id="1473598"/>
    <lineage>
        <taxon>Bacteria</taxon>
        <taxon>Pseudomonadati</taxon>
        <taxon>Acidobacteriota</taxon>
        <taxon>Terriglobia</taxon>
        <taxon>Bryobacterales</taxon>
        <taxon>Bryobacteraceae</taxon>
        <taxon>Paludibaculum</taxon>
    </lineage>
</organism>
<evidence type="ECO:0000256" key="2">
    <source>
        <dbReference type="ARBA" id="ARBA00012961"/>
    </source>
</evidence>
<evidence type="ECO:0000313" key="12">
    <source>
        <dbReference type="Proteomes" id="UP000593892"/>
    </source>
</evidence>
<keyword evidence="7 9" id="KW-0067">ATP-binding</keyword>
<dbReference type="InterPro" id="IPR027417">
    <property type="entry name" value="P-loop_NTPase"/>
</dbReference>
<comment type="subcellular location">
    <subcellularLocation>
        <location evidence="9">Cytoplasm</location>
    </subcellularLocation>
</comment>
<dbReference type="Gene3D" id="3.30.63.10">
    <property type="entry name" value="Guanylate Kinase phosphate binding domain"/>
    <property type="match status" value="1"/>
</dbReference>
<gene>
    <name evidence="9 11" type="primary">gmk</name>
    <name evidence="11" type="ORF">IRI77_07040</name>
</gene>
<dbReference type="PROSITE" id="PS00856">
    <property type="entry name" value="GUANYLATE_KINASE_1"/>
    <property type="match status" value="1"/>
</dbReference>
<dbReference type="Pfam" id="PF00625">
    <property type="entry name" value="Guanylate_kin"/>
    <property type="match status" value="1"/>
</dbReference>
<proteinExistence type="inferred from homology"/>
<dbReference type="InterPro" id="IPR020590">
    <property type="entry name" value="Guanylate_kinase_CS"/>
</dbReference>
<reference evidence="11 12" key="1">
    <citation type="submission" date="2020-10" db="EMBL/GenBank/DDBJ databases">
        <title>Complete genome sequence of Paludibaculum fermentans P105T, a facultatively anaerobic acidobacterium capable of dissimilatory Fe(III) reduction.</title>
        <authorList>
            <person name="Dedysh S.N."/>
            <person name="Beletsky A.V."/>
            <person name="Kulichevskaya I.S."/>
            <person name="Mardanov A.V."/>
            <person name="Ravin N.V."/>
        </authorList>
    </citation>
    <scope>NUCLEOTIDE SEQUENCE [LARGE SCALE GENOMIC DNA]</scope>
    <source>
        <strain evidence="11 12">P105</strain>
    </source>
</reference>
<accession>A0A7S7NTT8</accession>
<keyword evidence="9" id="KW-0963">Cytoplasm</keyword>
<evidence type="ECO:0000256" key="4">
    <source>
        <dbReference type="ARBA" id="ARBA00022679"/>
    </source>
</evidence>
<name>A0A7S7NTT8_PALFE</name>
<dbReference type="Gene3D" id="3.40.50.300">
    <property type="entry name" value="P-loop containing nucleotide triphosphate hydrolases"/>
    <property type="match status" value="2"/>
</dbReference>
<dbReference type="SUPFAM" id="SSF52540">
    <property type="entry name" value="P-loop containing nucleoside triphosphate hydrolases"/>
    <property type="match status" value="1"/>
</dbReference>
<evidence type="ECO:0000256" key="5">
    <source>
        <dbReference type="ARBA" id="ARBA00022741"/>
    </source>
</evidence>
<dbReference type="GO" id="GO:0004385">
    <property type="term" value="F:GMP kinase activity"/>
    <property type="evidence" value="ECO:0007669"/>
    <property type="project" value="UniProtKB-UniRule"/>
</dbReference>
<dbReference type="CDD" id="cd00071">
    <property type="entry name" value="GMPK"/>
    <property type="match status" value="1"/>
</dbReference>
<evidence type="ECO:0000256" key="7">
    <source>
        <dbReference type="ARBA" id="ARBA00022840"/>
    </source>
</evidence>
<dbReference type="RefSeq" id="WP_194451364.1">
    <property type="nucleotide sequence ID" value="NZ_CP063849.1"/>
</dbReference>
<evidence type="ECO:0000256" key="1">
    <source>
        <dbReference type="ARBA" id="ARBA00005790"/>
    </source>
</evidence>
<evidence type="ECO:0000259" key="10">
    <source>
        <dbReference type="PROSITE" id="PS50052"/>
    </source>
</evidence>